<evidence type="ECO:0000256" key="1">
    <source>
        <dbReference type="ARBA" id="ARBA00023012"/>
    </source>
</evidence>
<keyword evidence="1" id="KW-0902">Two-component regulatory system</keyword>
<evidence type="ECO:0000259" key="2">
    <source>
        <dbReference type="Pfam" id="PF01627"/>
    </source>
</evidence>
<dbReference type="RefSeq" id="WP_159806140.1">
    <property type="nucleotide sequence ID" value="NZ_BLJE01000002.1"/>
</dbReference>
<dbReference type="GO" id="GO:0004672">
    <property type="term" value="F:protein kinase activity"/>
    <property type="evidence" value="ECO:0007669"/>
    <property type="project" value="UniProtKB-ARBA"/>
</dbReference>
<dbReference type="OrthoDB" id="7867809at2"/>
<evidence type="ECO:0000313" key="3">
    <source>
        <dbReference type="EMBL" id="GFE64733.1"/>
    </source>
</evidence>
<accession>A0A6N6JEF3</accession>
<gene>
    <name evidence="3" type="ORF">KIN_18070</name>
</gene>
<reference evidence="3 4" key="1">
    <citation type="submission" date="2019-12" db="EMBL/GenBank/DDBJ databases">
        <title>Litoreibacter badius sp. nov., a novel bacteriochlorophyll a-containing bacterium in the genus Litoreibacter.</title>
        <authorList>
            <person name="Kanamuro M."/>
            <person name="Takabe Y."/>
            <person name="Mori K."/>
            <person name="Takaichi S."/>
            <person name="Hanada S."/>
        </authorList>
    </citation>
    <scope>NUCLEOTIDE SEQUENCE [LARGE SCALE GENOMIC DNA]</scope>
    <source>
        <strain evidence="3 4">K6</strain>
    </source>
</reference>
<dbReference type="EMBL" id="BLJE01000002">
    <property type="protein sequence ID" value="GFE64733.1"/>
    <property type="molecule type" value="Genomic_DNA"/>
</dbReference>
<keyword evidence="4" id="KW-1185">Reference proteome</keyword>
<dbReference type="InterPro" id="IPR008207">
    <property type="entry name" value="Sig_transdc_His_kin_Hpt_dom"/>
</dbReference>
<name>A0A6N6JEF3_9RHOB</name>
<evidence type="ECO:0000313" key="4">
    <source>
        <dbReference type="Proteomes" id="UP000436822"/>
    </source>
</evidence>
<sequence length="107" mass="12062">MIDWARVEELISDLGKDDFREIVDMFLSEVEDRIEGLDQSDHTQFLEDLHFLKGSTNNLGFTAVGVMCVLAENAPKPNSAAEISDCYQKSKQAFMLGLDRMSITRSD</sequence>
<proteinExistence type="predicted"/>
<dbReference type="GO" id="GO:0000160">
    <property type="term" value="P:phosphorelay signal transduction system"/>
    <property type="evidence" value="ECO:0007669"/>
    <property type="project" value="UniProtKB-KW"/>
</dbReference>
<dbReference type="Pfam" id="PF01627">
    <property type="entry name" value="Hpt"/>
    <property type="match status" value="1"/>
</dbReference>
<dbReference type="InterPro" id="IPR036641">
    <property type="entry name" value="HPT_dom_sf"/>
</dbReference>
<organism evidence="3 4">
    <name type="scientific">Litoreibacter roseus</name>
    <dbReference type="NCBI Taxonomy" id="2601869"/>
    <lineage>
        <taxon>Bacteria</taxon>
        <taxon>Pseudomonadati</taxon>
        <taxon>Pseudomonadota</taxon>
        <taxon>Alphaproteobacteria</taxon>
        <taxon>Rhodobacterales</taxon>
        <taxon>Roseobacteraceae</taxon>
        <taxon>Litoreibacter</taxon>
    </lineage>
</organism>
<dbReference type="Gene3D" id="1.20.120.160">
    <property type="entry name" value="HPT domain"/>
    <property type="match status" value="1"/>
</dbReference>
<protein>
    <submittedName>
        <fullName evidence="3">Nickel transporter</fullName>
    </submittedName>
</protein>
<dbReference type="Proteomes" id="UP000436822">
    <property type="component" value="Unassembled WGS sequence"/>
</dbReference>
<feature type="domain" description="HPt" evidence="2">
    <location>
        <begin position="21"/>
        <end position="85"/>
    </location>
</feature>
<dbReference type="AlphaFoldDB" id="A0A6N6JEF3"/>
<comment type="caution">
    <text evidence="3">The sequence shown here is derived from an EMBL/GenBank/DDBJ whole genome shotgun (WGS) entry which is preliminary data.</text>
</comment>
<dbReference type="SUPFAM" id="SSF47226">
    <property type="entry name" value="Histidine-containing phosphotransfer domain, HPT domain"/>
    <property type="match status" value="1"/>
</dbReference>